<organism evidence="1 2">
    <name type="scientific">Leptotrichia hofstadii F0254</name>
    <dbReference type="NCBI Taxonomy" id="634994"/>
    <lineage>
        <taxon>Bacteria</taxon>
        <taxon>Fusobacteriati</taxon>
        <taxon>Fusobacteriota</taxon>
        <taxon>Fusobacteriia</taxon>
        <taxon>Fusobacteriales</taxon>
        <taxon>Leptotrichiaceae</taxon>
        <taxon>Leptotrichia</taxon>
    </lineage>
</organism>
<dbReference type="HOGENOM" id="CLU_2601736_0_0_0"/>
<sequence length="79" mass="9397">MYKVYACLLGQWTELTEDDYQIGYLENLFSPRNWINGTDIHNKQDFVEDSFRHIPTVHIHHKDKIYTISATLIQIVETK</sequence>
<reference evidence="1 2" key="1">
    <citation type="submission" date="2009-09" db="EMBL/GenBank/DDBJ databases">
        <authorList>
            <person name="Weinstock G."/>
            <person name="Sodergren E."/>
            <person name="Clifton S."/>
            <person name="Fulton L."/>
            <person name="Fulton B."/>
            <person name="Courtney L."/>
            <person name="Fronick C."/>
            <person name="Harrison M."/>
            <person name="Strong C."/>
            <person name="Farmer C."/>
            <person name="Delahaunty K."/>
            <person name="Markovic C."/>
            <person name="Hall O."/>
            <person name="Minx P."/>
            <person name="Tomlinson C."/>
            <person name="Mitreva M."/>
            <person name="Nelson J."/>
            <person name="Hou S."/>
            <person name="Wollam A."/>
            <person name="Pepin K.H."/>
            <person name="Johnson M."/>
            <person name="Bhonagiri V."/>
            <person name="Nash W.E."/>
            <person name="Warren W."/>
            <person name="Chinwalla A."/>
            <person name="Mardis E.R."/>
            <person name="Wilson R.K."/>
        </authorList>
    </citation>
    <scope>NUCLEOTIDE SEQUENCE [LARGE SCALE GENOMIC DNA]</scope>
    <source>
        <strain evidence="1 2">F0254</strain>
    </source>
</reference>
<dbReference type="RefSeq" id="WP_006803865.1">
    <property type="nucleotide sequence ID" value="NZ_GG700632.1"/>
</dbReference>
<accession>C9MV57</accession>
<dbReference type="Proteomes" id="UP000006233">
    <property type="component" value="Unassembled WGS sequence"/>
</dbReference>
<dbReference type="EMBL" id="ACVB02000007">
    <property type="protein sequence ID" value="EEX75279.1"/>
    <property type="molecule type" value="Genomic_DNA"/>
</dbReference>
<gene>
    <name evidence="1" type="ORF">GCWU000323_00528</name>
</gene>
<protein>
    <submittedName>
        <fullName evidence="1">Uncharacterized protein</fullName>
    </submittedName>
</protein>
<dbReference type="AlphaFoldDB" id="C9MV57"/>
<comment type="caution">
    <text evidence="1">The sequence shown here is derived from an EMBL/GenBank/DDBJ whole genome shotgun (WGS) entry which is preliminary data.</text>
</comment>
<evidence type="ECO:0000313" key="2">
    <source>
        <dbReference type="Proteomes" id="UP000006233"/>
    </source>
</evidence>
<name>C9MV57_9FUSO</name>
<evidence type="ECO:0000313" key="1">
    <source>
        <dbReference type="EMBL" id="EEX75279.1"/>
    </source>
</evidence>
<proteinExistence type="predicted"/>